<dbReference type="EMBL" id="LSOG01000094">
    <property type="protein sequence ID" value="OEH45492.1"/>
    <property type="molecule type" value="Genomic_DNA"/>
</dbReference>
<evidence type="ECO:0000313" key="2">
    <source>
        <dbReference type="Proteomes" id="UP000095229"/>
    </source>
</evidence>
<protein>
    <submittedName>
        <fullName evidence="1">Uncharacterized protein</fullName>
    </submittedName>
</protein>
<sequence>MDIIQIPNLQQKASRICLGTWAVGGWMWSGRYVPCNRLIIFLSEVLKRRFFLLLKNKGSLPWLTFLCVEDSKWENDSIYTIFQAMI</sequence>
<accession>A0A1E5JLV4</accession>
<gene>
    <name evidence="1" type="ORF">lpari_03543</name>
</gene>
<comment type="caution">
    <text evidence="1">The sequence shown here is derived from an EMBL/GenBank/DDBJ whole genome shotgun (WGS) entry which is preliminary data.</text>
</comment>
<dbReference type="AlphaFoldDB" id="A0A1E5JLV4"/>
<dbReference type="PATRIC" id="fig|45071.6.peg.2845"/>
<dbReference type="Proteomes" id="UP000095229">
    <property type="component" value="Unassembled WGS sequence"/>
</dbReference>
<proteinExistence type="predicted"/>
<reference evidence="1 2" key="1">
    <citation type="submission" date="2016-02" db="EMBL/GenBank/DDBJ databases">
        <title>Secondary metabolites in Legionella.</title>
        <authorList>
            <person name="Tobias N.J."/>
            <person name="Bode H.B."/>
        </authorList>
    </citation>
    <scope>NUCLEOTIDE SEQUENCE [LARGE SCALE GENOMIC DNA]</scope>
    <source>
        <strain evidence="1 2">DSM 19216</strain>
    </source>
</reference>
<name>A0A1E5JLV4_9GAMM</name>
<organism evidence="1 2">
    <name type="scientific">Legionella parisiensis</name>
    <dbReference type="NCBI Taxonomy" id="45071"/>
    <lineage>
        <taxon>Bacteria</taxon>
        <taxon>Pseudomonadati</taxon>
        <taxon>Pseudomonadota</taxon>
        <taxon>Gammaproteobacteria</taxon>
        <taxon>Legionellales</taxon>
        <taxon>Legionellaceae</taxon>
        <taxon>Legionella</taxon>
    </lineage>
</organism>
<evidence type="ECO:0000313" key="1">
    <source>
        <dbReference type="EMBL" id="OEH45492.1"/>
    </source>
</evidence>
<keyword evidence="2" id="KW-1185">Reference proteome</keyword>